<evidence type="ECO:0000313" key="12">
    <source>
        <dbReference type="EMBL" id="OMI35938.1"/>
    </source>
</evidence>
<dbReference type="FunFam" id="3.40.366.10:FF:000002">
    <property type="entry name" value="Probable polyketide synthase 2"/>
    <property type="match status" value="2"/>
</dbReference>
<dbReference type="FunFam" id="1.10.1200.10:FF:000007">
    <property type="entry name" value="Probable polyketide synthase pks17"/>
    <property type="match status" value="2"/>
</dbReference>
<dbReference type="InterPro" id="IPR042104">
    <property type="entry name" value="PKS_dehydratase_sf"/>
</dbReference>
<dbReference type="CDD" id="cd08952">
    <property type="entry name" value="KR_1_SDR_x"/>
    <property type="match status" value="1"/>
</dbReference>
<protein>
    <submittedName>
        <fullName evidence="12">Putative type I polyketide synthase</fullName>
    </submittedName>
</protein>
<dbReference type="GO" id="GO:0016491">
    <property type="term" value="F:oxidoreductase activity"/>
    <property type="evidence" value="ECO:0007669"/>
    <property type="project" value="InterPro"/>
</dbReference>
<dbReference type="InterPro" id="IPR020807">
    <property type="entry name" value="PKS_DH"/>
</dbReference>
<dbReference type="Gene3D" id="3.40.47.10">
    <property type="match status" value="2"/>
</dbReference>
<dbReference type="InterPro" id="IPR016039">
    <property type="entry name" value="Thiolase-like"/>
</dbReference>
<dbReference type="PROSITE" id="PS00606">
    <property type="entry name" value="KS3_1"/>
    <property type="match status" value="2"/>
</dbReference>
<dbReference type="InterPro" id="IPR016035">
    <property type="entry name" value="Acyl_Trfase/lysoPLipase"/>
</dbReference>
<dbReference type="InterPro" id="IPR002364">
    <property type="entry name" value="Quin_OxRdtase/zeta-crystal_CS"/>
</dbReference>
<dbReference type="SMART" id="SM00823">
    <property type="entry name" value="PKS_PP"/>
    <property type="match status" value="2"/>
</dbReference>
<dbReference type="CDD" id="cd00833">
    <property type="entry name" value="PKS"/>
    <property type="match status" value="2"/>
</dbReference>
<dbReference type="CDD" id="cd05195">
    <property type="entry name" value="enoyl_red"/>
    <property type="match status" value="1"/>
</dbReference>
<dbReference type="InterPro" id="IPR036736">
    <property type="entry name" value="ACP-like_sf"/>
</dbReference>
<feature type="active site" description="Proton acceptor; for dehydratase activity" evidence="8">
    <location>
        <position position="971"/>
    </location>
</feature>
<feature type="active site" description="Proton donor; for dehydratase activity" evidence="8">
    <location>
        <position position="1142"/>
    </location>
</feature>
<dbReference type="InterPro" id="IPR011032">
    <property type="entry name" value="GroES-like_sf"/>
</dbReference>
<name>A0A1R1SCK4_9ACTN</name>
<dbReference type="Gene3D" id="3.40.50.11460">
    <property type="match status" value="1"/>
</dbReference>
<reference evidence="12 13" key="1">
    <citation type="submission" date="2013-05" db="EMBL/GenBank/DDBJ databases">
        <title>Genome sequence of Streptomyces sparsogenes DSM 40356.</title>
        <authorList>
            <person name="Coyne S."/>
            <person name="Seebeck F.P."/>
        </authorList>
    </citation>
    <scope>NUCLEOTIDE SEQUENCE [LARGE SCALE GENOMIC DNA]</scope>
    <source>
        <strain evidence="12 13">DSM 40356</strain>
    </source>
</reference>
<dbReference type="CDD" id="cd08956">
    <property type="entry name" value="KR_3_FAS_SDR_x"/>
    <property type="match status" value="1"/>
</dbReference>
<dbReference type="PROSITE" id="PS50075">
    <property type="entry name" value="CARRIER"/>
    <property type="match status" value="2"/>
</dbReference>
<dbReference type="GO" id="GO:0004312">
    <property type="term" value="F:fatty acid synthase activity"/>
    <property type="evidence" value="ECO:0007669"/>
    <property type="project" value="TreeGrafter"/>
</dbReference>
<dbReference type="Pfam" id="PF13602">
    <property type="entry name" value="ADH_zinc_N_2"/>
    <property type="match status" value="1"/>
</dbReference>
<gene>
    <name evidence="12" type="ORF">SPAR_28821</name>
</gene>
<evidence type="ECO:0000256" key="5">
    <source>
        <dbReference type="ARBA" id="ARBA00023194"/>
    </source>
</evidence>
<dbReference type="Pfam" id="PF22953">
    <property type="entry name" value="SpnB_Rossmann"/>
    <property type="match status" value="1"/>
</dbReference>
<dbReference type="InterPro" id="IPR050091">
    <property type="entry name" value="PKS_NRPS_Biosynth_Enz"/>
</dbReference>
<keyword evidence="5" id="KW-0045">Antibiotic biosynthesis</keyword>
<dbReference type="InterPro" id="IPR020806">
    <property type="entry name" value="PKS_PP-bd"/>
</dbReference>
<dbReference type="InterPro" id="IPR001227">
    <property type="entry name" value="Ac_transferase_dom_sf"/>
</dbReference>
<dbReference type="PROSITE" id="PS00012">
    <property type="entry name" value="PHOSPHOPANTETHEINE"/>
    <property type="match status" value="2"/>
</dbReference>
<dbReference type="InterPro" id="IPR013968">
    <property type="entry name" value="PKS_KR"/>
</dbReference>
<dbReference type="Gene3D" id="3.10.129.110">
    <property type="entry name" value="Polyketide synthase dehydratase"/>
    <property type="match status" value="1"/>
</dbReference>
<dbReference type="InterPro" id="IPR049552">
    <property type="entry name" value="PKS_DH_N"/>
</dbReference>
<dbReference type="Pfam" id="PF00550">
    <property type="entry name" value="PP-binding"/>
    <property type="match status" value="2"/>
</dbReference>
<evidence type="ECO:0000256" key="1">
    <source>
        <dbReference type="ARBA" id="ARBA00004792"/>
    </source>
</evidence>
<feature type="domain" description="Ketosynthase family 3 (KS3)" evidence="10">
    <location>
        <begin position="2130"/>
        <end position="2554"/>
    </location>
</feature>
<dbReference type="InterPro" id="IPR020841">
    <property type="entry name" value="PKS_Beta-ketoAc_synthase_dom"/>
</dbReference>
<keyword evidence="4" id="KW-0808">Transferase</keyword>
<dbReference type="Pfam" id="PF02801">
    <property type="entry name" value="Ketoacyl-synt_C"/>
    <property type="match status" value="2"/>
</dbReference>
<dbReference type="Pfam" id="PF21089">
    <property type="entry name" value="PKS_DH_N"/>
    <property type="match status" value="1"/>
</dbReference>
<dbReference type="SMART" id="SM01294">
    <property type="entry name" value="PKS_PP_betabranch"/>
    <property type="match status" value="2"/>
</dbReference>
<accession>A0A1R1SCK4</accession>
<comment type="caution">
    <text evidence="12">The sequence shown here is derived from an EMBL/GenBank/DDBJ whole genome shotgun (WGS) entry which is preliminary data.</text>
</comment>
<dbReference type="InterPro" id="IPR014031">
    <property type="entry name" value="Ketoacyl_synth_C"/>
</dbReference>
<evidence type="ECO:0000256" key="3">
    <source>
        <dbReference type="ARBA" id="ARBA00022553"/>
    </source>
</evidence>
<evidence type="ECO:0000256" key="7">
    <source>
        <dbReference type="ARBA" id="ARBA00023315"/>
    </source>
</evidence>
<dbReference type="InterPro" id="IPR041618">
    <property type="entry name" value="PKS_DE"/>
</dbReference>
<dbReference type="InterPro" id="IPR009081">
    <property type="entry name" value="PP-bd_ACP"/>
</dbReference>
<dbReference type="InterPro" id="IPR032821">
    <property type="entry name" value="PKS_assoc"/>
</dbReference>
<dbReference type="Pfam" id="PF08240">
    <property type="entry name" value="ADH_N"/>
    <property type="match status" value="1"/>
</dbReference>
<keyword evidence="7" id="KW-0012">Acyltransferase</keyword>
<dbReference type="SMART" id="SM00825">
    <property type="entry name" value="PKS_KS"/>
    <property type="match status" value="2"/>
</dbReference>
<dbReference type="InterPro" id="IPR020843">
    <property type="entry name" value="ER"/>
</dbReference>
<dbReference type="GO" id="GO:0033068">
    <property type="term" value="P:macrolide biosynthetic process"/>
    <property type="evidence" value="ECO:0007669"/>
    <property type="project" value="UniProtKB-ARBA"/>
</dbReference>
<feature type="domain" description="Carrier" evidence="9">
    <location>
        <begin position="2026"/>
        <end position="2101"/>
    </location>
</feature>
<dbReference type="Pfam" id="PF00698">
    <property type="entry name" value="Acyl_transf_1"/>
    <property type="match status" value="2"/>
</dbReference>
<evidence type="ECO:0000256" key="2">
    <source>
        <dbReference type="ARBA" id="ARBA00022450"/>
    </source>
</evidence>
<dbReference type="NCBIfam" id="NF045894">
    <property type="entry name" value="PKS_plus_SDR"/>
    <property type="match status" value="1"/>
</dbReference>
<dbReference type="SUPFAM" id="SSF51735">
    <property type="entry name" value="NAD(P)-binding Rossmann-fold domains"/>
    <property type="match status" value="5"/>
</dbReference>
<dbReference type="PANTHER" id="PTHR43775">
    <property type="entry name" value="FATTY ACID SYNTHASE"/>
    <property type="match status" value="1"/>
</dbReference>
<dbReference type="FunFam" id="3.40.50.720:FF:000209">
    <property type="entry name" value="Polyketide synthase Pks12"/>
    <property type="match status" value="1"/>
</dbReference>
<feature type="domain" description="Ketosynthase family 3 (KS3)" evidence="10">
    <location>
        <begin position="33"/>
        <end position="459"/>
    </location>
</feature>
<proteinExistence type="predicted"/>
<dbReference type="EMBL" id="ASQP01000384">
    <property type="protein sequence ID" value="OMI35938.1"/>
    <property type="molecule type" value="Genomic_DNA"/>
</dbReference>
<feature type="region of interest" description="C-terminal hotdog fold" evidence="8">
    <location>
        <begin position="1081"/>
        <end position="1219"/>
    </location>
</feature>
<comment type="pathway">
    <text evidence="1">Antibiotic biosynthesis.</text>
</comment>
<evidence type="ECO:0000256" key="4">
    <source>
        <dbReference type="ARBA" id="ARBA00022679"/>
    </source>
</evidence>
<feature type="region of interest" description="N-terminal hotdog fold" evidence="8">
    <location>
        <begin position="939"/>
        <end position="1068"/>
    </location>
</feature>
<dbReference type="Pfam" id="PF16197">
    <property type="entry name" value="KAsynt_C_assoc"/>
    <property type="match status" value="2"/>
</dbReference>
<dbReference type="InterPro" id="IPR057326">
    <property type="entry name" value="KR_dom"/>
</dbReference>
<feature type="domain" description="Carrier" evidence="9">
    <location>
        <begin position="3583"/>
        <end position="3658"/>
    </location>
</feature>
<dbReference type="FunFam" id="3.40.47.10:FF:000019">
    <property type="entry name" value="Polyketide synthase type I"/>
    <property type="match status" value="2"/>
</dbReference>
<dbReference type="SUPFAM" id="SSF47336">
    <property type="entry name" value="ACP-like"/>
    <property type="match status" value="2"/>
</dbReference>
<keyword evidence="2" id="KW-0596">Phosphopantetheine</keyword>
<dbReference type="Pfam" id="PF14765">
    <property type="entry name" value="PS-DH"/>
    <property type="match status" value="1"/>
</dbReference>
<dbReference type="Gene3D" id="3.40.366.10">
    <property type="entry name" value="Malonyl-Coenzyme A Acyl Carrier Protein, domain 2"/>
    <property type="match status" value="2"/>
</dbReference>
<dbReference type="InterPro" id="IPR049551">
    <property type="entry name" value="PKS_DH_C"/>
</dbReference>
<evidence type="ECO:0000259" key="9">
    <source>
        <dbReference type="PROSITE" id="PS50075"/>
    </source>
</evidence>
<dbReference type="Gene3D" id="3.90.180.10">
    <property type="entry name" value="Medium-chain alcohol dehydrogenases, catalytic domain"/>
    <property type="match status" value="1"/>
</dbReference>
<dbReference type="InterPro" id="IPR014030">
    <property type="entry name" value="Ketoacyl_synth_N"/>
</dbReference>
<evidence type="ECO:0000256" key="8">
    <source>
        <dbReference type="PROSITE-ProRule" id="PRU01363"/>
    </source>
</evidence>
<dbReference type="FunFam" id="3.90.180.10:FF:000032">
    <property type="entry name" value="Probable polyketide synthase pks1"/>
    <property type="match status" value="1"/>
</dbReference>
<dbReference type="SUPFAM" id="SSF52151">
    <property type="entry name" value="FabD/lysophospholipase-like"/>
    <property type="match status" value="2"/>
</dbReference>
<dbReference type="SMART" id="SM00822">
    <property type="entry name" value="PKS_KR"/>
    <property type="match status" value="2"/>
</dbReference>
<dbReference type="GO" id="GO:0004315">
    <property type="term" value="F:3-oxoacyl-[acyl-carrier-protein] synthase activity"/>
    <property type="evidence" value="ECO:0007669"/>
    <property type="project" value="InterPro"/>
</dbReference>
<dbReference type="SUPFAM" id="SSF50129">
    <property type="entry name" value="GroES-like"/>
    <property type="match status" value="1"/>
</dbReference>
<dbReference type="PANTHER" id="PTHR43775:SF51">
    <property type="entry name" value="INACTIVE PHENOLPHTHIOCEROL SYNTHESIS POLYKETIDE SYNTHASE TYPE I PKS1-RELATED"/>
    <property type="match status" value="1"/>
</dbReference>
<dbReference type="InterPro" id="IPR036291">
    <property type="entry name" value="NAD(P)-bd_dom_sf"/>
</dbReference>
<dbReference type="GO" id="GO:0031177">
    <property type="term" value="F:phosphopantetheine binding"/>
    <property type="evidence" value="ECO:0007669"/>
    <property type="project" value="InterPro"/>
</dbReference>
<dbReference type="Gene3D" id="3.40.50.720">
    <property type="entry name" value="NAD(P)-binding Rossmann-like Domain"/>
    <property type="match status" value="2"/>
</dbReference>
<dbReference type="Gene3D" id="3.30.70.3290">
    <property type="match status" value="2"/>
</dbReference>
<dbReference type="PROSITE" id="PS01162">
    <property type="entry name" value="QOR_ZETA_CRYSTAL"/>
    <property type="match status" value="1"/>
</dbReference>
<dbReference type="SMART" id="SM00826">
    <property type="entry name" value="PKS_DH"/>
    <property type="match status" value="1"/>
</dbReference>
<dbReference type="SMART" id="SM00829">
    <property type="entry name" value="PKS_ER"/>
    <property type="match status" value="1"/>
</dbReference>
<dbReference type="Proteomes" id="UP000186168">
    <property type="component" value="Unassembled WGS sequence"/>
</dbReference>
<dbReference type="InterPro" id="IPR016036">
    <property type="entry name" value="Malonyl_transacylase_ACP-bd"/>
</dbReference>
<dbReference type="Pfam" id="PF08659">
    <property type="entry name" value="KR"/>
    <property type="match status" value="2"/>
</dbReference>
<feature type="domain" description="PKS/mFAS DH" evidence="11">
    <location>
        <begin position="939"/>
        <end position="1219"/>
    </location>
</feature>
<keyword evidence="6" id="KW-0511">Multifunctional enzyme</keyword>
<organism evidence="12 13">
    <name type="scientific">Streptomyces sparsogenes DSM 40356</name>
    <dbReference type="NCBI Taxonomy" id="1331668"/>
    <lineage>
        <taxon>Bacteria</taxon>
        <taxon>Bacillati</taxon>
        <taxon>Actinomycetota</taxon>
        <taxon>Actinomycetes</taxon>
        <taxon>Kitasatosporales</taxon>
        <taxon>Streptomycetaceae</taxon>
        <taxon>Streptomyces</taxon>
    </lineage>
</organism>
<dbReference type="InterPro" id="IPR006162">
    <property type="entry name" value="Ppantetheine_attach_site"/>
</dbReference>
<dbReference type="Gene3D" id="6.10.140.1830">
    <property type="match status" value="1"/>
</dbReference>
<dbReference type="Gene3D" id="1.10.1200.10">
    <property type="entry name" value="ACP-like"/>
    <property type="match status" value="2"/>
</dbReference>
<dbReference type="Pfam" id="PF18369">
    <property type="entry name" value="PKS_DE"/>
    <property type="match status" value="1"/>
</dbReference>
<evidence type="ECO:0000259" key="10">
    <source>
        <dbReference type="PROSITE" id="PS52004"/>
    </source>
</evidence>
<evidence type="ECO:0000256" key="6">
    <source>
        <dbReference type="ARBA" id="ARBA00023268"/>
    </source>
</evidence>
<dbReference type="InterPro" id="IPR049900">
    <property type="entry name" value="PKS_mFAS_DH"/>
</dbReference>
<keyword evidence="3" id="KW-0597">Phosphoprotein</keyword>
<dbReference type="PROSITE" id="PS52004">
    <property type="entry name" value="KS3_2"/>
    <property type="match status" value="2"/>
</dbReference>
<dbReference type="InterPro" id="IPR013154">
    <property type="entry name" value="ADH-like_N"/>
</dbReference>
<dbReference type="GO" id="GO:0006633">
    <property type="term" value="P:fatty acid biosynthetic process"/>
    <property type="evidence" value="ECO:0007669"/>
    <property type="project" value="InterPro"/>
</dbReference>
<dbReference type="GO" id="GO:0008270">
    <property type="term" value="F:zinc ion binding"/>
    <property type="evidence" value="ECO:0007669"/>
    <property type="project" value="InterPro"/>
</dbReference>
<evidence type="ECO:0000313" key="13">
    <source>
        <dbReference type="Proteomes" id="UP000186168"/>
    </source>
</evidence>
<dbReference type="InterPro" id="IPR018201">
    <property type="entry name" value="Ketoacyl_synth_AS"/>
</dbReference>
<dbReference type="Pfam" id="PF00109">
    <property type="entry name" value="ketoacyl-synt"/>
    <property type="match status" value="2"/>
</dbReference>
<keyword evidence="13" id="KW-1185">Reference proteome</keyword>
<dbReference type="STRING" id="67365.GCA_001704635_02707"/>
<dbReference type="InterPro" id="IPR055123">
    <property type="entry name" value="SpnB-like_Rossmann"/>
</dbReference>
<dbReference type="SMART" id="SM00827">
    <property type="entry name" value="PKS_AT"/>
    <property type="match status" value="2"/>
</dbReference>
<dbReference type="SUPFAM" id="SSF53901">
    <property type="entry name" value="Thiolase-like"/>
    <property type="match status" value="2"/>
</dbReference>
<sequence length="3740" mass="389872">MDDAKKLRYYLTRVTAELKETQSRLRAVESAGGEPVAIVGMSCRFPGGVGSPEDLWRLLAEGGDAITGLPADRGWDPAALVDVTGERPGTSYVAEGGFLHDAGEFDAGFFGISPREALAMDPQQRLLLETSWELFERSGISPDALEGSSTGVFIGSSFRDYGSRLPGIPEEVEGHAMTGTAGSVASGRIAYTFGLTGPAVTVDTACSSSLVALHLAVRALRQGECSMALAGGVAVMSTPDLFTEFSRQQGLSRDGRCKAFAATADGMGAAEGVGLLLVERLSDARRNGHRVLAVIRGTAVNQDGASSGLTAPSGPAQQRVIRQALSDAGVAAADVDLVEAHGTGTALGDPIEAHALLATYGQDRPEDRPLLLGSVKSNLGHTQAAAGVAGVIKVVEAMRRGVVPRTLHVGEPTPHVDWSSGAVELVTEGCAWPETGRPRRAGVSSFGVSGTNAHVIVEQAPAEEPAGNAEVASGPAGLVAGGGVVPWVVSGRSAGGVRAQAARLREFVAASDASVVDVGWSLASLRAGLEHRAVVFGSDREELLAALESVAAGEPAEGVVSGVRADGADDVVFVFPGQGSQWAGMATELLDASPVFAERFGECAAALAPYVDWAPADVLRGSAGAPSLERVDVVQPVLWAVMVSLAEVWRAHGVEPAAVVGHSQGELAAAVVAGVLSMEDAARIVALRSQLIGRELAGRGGMVSVPLAEAAAAESIQPWTGRISVATVNGPRSTVVAGEAAALDEFMAACERDGVNARRIPVDYGSHTPQVELIKDALLELAAPVTPRSGDIPMYSTVTAELLVDGTADAGYWYRNLREPVRFHDTVKALAAAGHTTFVEVSPHPVLTSPVEETGEEAGVDVFAGGTLRRDQGDGRRFLTSLAALWARGVVPDWSAVFAGTGARRVELPTYAFQRRHYWLAGASGTTQVAGAGLSALGHPLLAAGIALADGEGHVSTGRISVHTHPWLADHVVAGRALVPGAAVLELMLRAGESVGGELLDELVLHAPLAVPTGDTAVDLQVAVDAPDEQGRRAVRLHSRAHRPGEEDDGAEWIRHAEGWLTAAPAEAPSPVDAAWPPPGAEAVDIDGLYERLAARGYGYGPAFQGMRAVWRRGEELFAEVALEEGAERDAGRFGVHPALLDAALQTRLVTLLEDEGERLMPFSFAGVRLHATGATTARVRLTPTGADTLSVRLTDHTGLPVLTIDALTSRPLVADALADRRVDSLYQVTWAPLPGGPGDADARGPMAVLGEAVPGLELPRHPDLAALAESVRGGAPVPRTVLLPCPRPEAPDTPDTPAATRELLAAVLATVREWLALPELEEARLAVVTRRGAAVAPGERPDPGHAAVQGLVRSAHSEHPDRFLLIDLDGAPESGAALPAAVAGAQAAGEPAVAVRSGAVSVPRLGRVAPADTGTLALPEEPAWGVDLDTGGTLDGLRLAAAPRAAAPLEEGQVRVAVRATGVNFRDVLVALGVVPNTEALFGSEGAGVVTEVGSGVTGLAVGDRVMGLLSGSYAGPLAVADSRMLVPVPAGWTFAQAASVPAAFLTAYYALVDLAGLREGESLLVHAAAGGVGMAAVQLARHLGAEVYATASEAKWPTVRATGIAAERLASSRDTEFADRFLAQSEGRGVDVVLNSLAREYVDASLRLLPGGGRFVEMGKTDIRDADEVAAAHPGVRYRAFDLGEAGADRLGAMLTHLAELFTRGALTPLPVTAWDTRQAPRAFRHMSQARHTGKVVLTNPRGALDGTVLVTGGTGLIGSAVARHLVTEHGVTDLVLTSRRGPEALGARELVTELAGLGATVRVEACDGADRAALGRLLDGLDGLCGVVHAAGALDDGVVTALTPERLETVLRPKLDAAWHLHELTRDRDLALFALFSSAAGVLGSAGQAGYAAANSFLDALAAERRAQGLPAHSLAWGLWADRSAMTGTLGTADLDRMRRIGIRPLATEEGLAMFDAAVRLPYAHTVPLRLDLAALREQRPPAPLFRALVRTTTKRAAANAPAGGGDGLRDRLAALPPAERDRALTDLVRTQAAVVLGHGGAEAVELDRAFRDMGFDSLTAVELRNRLGSATGLRLPVTAVFDHPTPAALAAEVGARLGVDARPGAETGAVPDRAAPAAATAAAPDDDPIAIIGMSCRFPGGVDSPEGLWRLLTDERDAMGDYPTDRGWDRVDLHHPEAPELRFAKVGGFLHDMADFDPGFFGMSPREAQATDPQQRLLLETTWEALERAGIDPGTLRSTPTGVFTGLIYNDYAARFPDLLSGYEGYLGNGSANSVASGRIAYTLGLEGPAITVDTACSSSLVALHQAAHALRNGDCTLAVAGGVTVMSTPRPMVEFSRISGLSPDGRCKAFSAGANGMGFAEGAGMVVVERLSDARRNGHPVLAVLRGSALNQDGASNGLTAPSGPAQQRVIRQALGNAGLAPSDIDVVEAHGTGTPLGDPIEGQALLATYGRDRPEDRPLLLGSVKSNIGHTQAAAGIAGVIKMVLALRHGVVPRTLHIDEPTPHIDWDSSGVRLADATVPWPTTGRPRRAAVSSFGISGTNAHAILEYAPEPEPEASEDTGTDLPWAISAKSPGSLREQARRLHAHVSAAPVAAVDIARSLPTTRATFEHRAVVIGRDREELLGRLAAFGRGDDTVGVVQGTAARDTRVVFVFPGQGSQWAGMATELLDASPVFAERFGECAAALAPYVEWVPGDVVRGRAGAPSLERVDVVQPVLWAVMVSLAEVWRAHGVEPAAVVGHSQGELAAAVVAGVLSMEDAARVVALRSRLIGRELAGGGGMVSLPVAEAAAYELIAPWTGRISIATVNGPRSTVVAGEATALDELMAACERDEVRARRIPVDYGSHTPQVESIRDALLELAAPVAPRAAQVPMYSTVTAELLADGGADADYWYRNLREPVRFQQTVRALADAGHGVFVEVSPHPVLTSGIEESLADLSPGPVVVGTLRRDDGGRGRLLTGLAELFVAGAPVDWPSTLDGGRPVDLPTYAFDRQRYWLDAPPPAEGTADSGTDGAFWSAVDGGDTEGLASELGVADDAVRSSLAVVLPALSAWHRERREESAVDAWRYGIEWVPVAEAPGRLDGTWLLAVPEERADDPTVRAIAAGVERRGGAVQWLPLPAEPTEDTGNPGAAPYPEEIAGRLRALEGHERAAGVLALTGWDEESHPAHPGVPLGFTRTLGLIQALAASAVTAPLWCVTSGAVTTGSPGELTGPRQAMVWGLGRVAAQEYPDRWGGLIDLPAEPGERDVDRLCALLSGESGEDQLAVRPSGVRARRLVRTAASAGRGDTWPTPKGTVLITGGTGALGGHLARRLAARGAEHLLLLSRSGPRAEGADRLRAELTETGTRVTILSCDVGDREALAAALATIPDELPLTAVFHTAAALDDGPLETLTLPRVAAALRSKAGAAWNLHELTAAADLSAFVLFSSTAGTFGAAGQGNYAPGNAYLDALAWYRRAHGQVATSIGWGAWDQGGMAEQDAVADLRRRHGVPLMSPRRATLAMERALAGDDAFVVLADIEWDKFRLAYTAARPSPLLYGLPEVARHREPAADRQGDTAGRSGPALAERLRGLARTERDRVLREAVRGHAAAVLGHDGAESVPLTRPFGELGLDSVTAVELRNRLGKAVGHKLPAGLIFDYPTVAALVAYLHDLLLGDETSTSPVLDELDRLDAELAGLRDDDPARGEVAERLEKLLRRVSPDSVVTSGGASGQGWDLTGASQDEVFAMIDEELGEP</sequence>
<evidence type="ECO:0000259" key="11">
    <source>
        <dbReference type="PROSITE" id="PS52019"/>
    </source>
</evidence>
<dbReference type="InterPro" id="IPR014043">
    <property type="entry name" value="Acyl_transferase_dom"/>
</dbReference>
<dbReference type="PROSITE" id="PS52019">
    <property type="entry name" value="PKS_MFAS_DH"/>
    <property type="match status" value="1"/>
</dbReference>
<dbReference type="SUPFAM" id="SSF55048">
    <property type="entry name" value="Probable ACP-binding domain of malonyl-CoA ACP transacylase"/>
    <property type="match status" value="2"/>
</dbReference>